<evidence type="ECO:0000313" key="2">
    <source>
        <dbReference type="EMBL" id="GLR70957.1"/>
    </source>
</evidence>
<organism evidence="2 3">
    <name type="scientific">Agaribacter marinus</name>
    <dbReference type="NCBI Taxonomy" id="1431249"/>
    <lineage>
        <taxon>Bacteria</taxon>
        <taxon>Pseudomonadati</taxon>
        <taxon>Pseudomonadota</taxon>
        <taxon>Gammaproteobacteria</taxon>
        <taxon>Alteromonadales</taxon>
        <taxon>Alteromonadaceae</taxon>
        <taxon>Agaribacter</taxon>
    </lineage>
</organism>
<dbReference type="Pfam" id="PF17131">
    <property type="entry name" value="LolA_like"/>
    <property type="match status" value="1"/>
</dbReference>
<comment type="caution">
    <text evidence="2">The sequence shown here is derived from an EMBL/GenBank/DDBJ whole genome shotgun (WGS) entry which is preliminary data.</text>
</comment>
<dbReference type="Gene3D" id="2.50.20.10">
    <property type="entry name" value="Lipoprotein localisation LolA/LolB/LppX"/>
    <property type="match status" value="1"/>
</dbReference>
<dbReference type="CDD" id="cd16329">
    <property type="entry name" value="LolA_like"/>
    <property type="match status" value="1"/>
</dbReference>
<protein>
    <submittedName>
        <fullName evidence="2">Membrane protein</fullName>
    </submittedName>
</protein>
<dbReference type="Proteomes" id="UP001156601">
    <property type="component" value="Unassembled WGS sequence"/>
</dbReference>
<dbReference type="AlphaFoldDB" id="A0AA37SXK1"/>
<dbReference type="EMBL" id="BSOT01000005">
    <property type="protein sequence ID" value="GLR70957.1"/>
    <property type="molecule type" value="Genomic_DNA"/>
</dbReference>
<keyword evidence="3" id="KW-1185">Reference proteome</keyword>
<proteinExistence type="predicted"/>
<accession>A0AA37SXK1</accession>
<dbReference type="InterPro" id="IPR033399">
    <property type="entry name" value="TP_0789-like"/>
</dbReference>
<feature type="domain" description="Uncharacterized protein TP-0789" evidence="1">
    <location>
        <begin position="78"/>
        <end position="261"/>
    </location>
</feature>
<reference evidence="2" key="2">
    <citation type="submission" date="2023-01" db="EMBL/GenBank/DDBJ databases">
        <title>Draft genome sequence of Agaribacter marinus strain NBRC 110023.</title>
        <authorList>
            <person name="Sun Q."/>
            <person name="Mori K."/>
        </authorList>
    </citation>
    <scope>NUCLEOTIDE SEQUENCE</scope>
    <source>
        <strain evidence="2">NBRC 110023</strain>
    </source>
</reference>
<dbReference type="RefSeq" id="WP_284217231.1">
    <property type="nucleotide sequence ID" value="NZ_BSOT01000005.1"/>
</dbReference>
<sequence length="263" mass="30487">MNVNWVVKTVLLCCVVLASEHVSARDAEKGLEIAKEMKKRDEGWIDTLANTQMILRSPDGRESVRDIRVKTLEVLDDGDKSLTIFDQPRDVAGTAFLSFSHAVGPDDQWIYLPAIKRVKRIATRNKSGPFMGSEFAYEDMASFEIEKFTFAYLEDDTFNDIECFVVEQVPVDKYSGYKKQIAWVDKEHYRVHKIEFYDRKDALLKVLTMDEYEQYEGKYWRALRADMDNEQTGKSTTLLTSEITFKTGLDEQDFDKNALRRAR</sequence>
<reference evidence="2" key="1">
    <citation type="journal article" date="2014" name="Int. J. Syst. Evol. Microbiol.">
        <title>Complete genome sequence of Corynebacterium casei LMG S-19264T (=DSM 44701T), isolated from a smear-ripened cheese.</title>
        <authorList>
            <consortium name="US DOE Joint Genome Institute (JGI-PGF)"/>
            <person name="Walter F."/>
            <person name="Albersmeier A."/>
            <person name="Kalinowski J."/>
            <person name="Ruckert C."/>
        </authorList>
    </citation>
    <scope>NUCLEOTIDE SEQUENCE</scope>
    <source>
        <strain evidence="2">NBRC 110023</strain>
    </source>
</reference>
<gene>
    <name evidence="2" type="ORF">GCM10007852_18650</name>
</gene>
<name>A0AA37SXK1_9ALTE</name>
<evidence type="ECO:0000313" key="3">
    <source>
        <dbReference type="Proteomes" id="UP001156601"/>
    </source>
</evidence>
<evidence type="ECO:0000259" key="1">
    <source>
        <dbReference type="Pfam" id="PF17131"/>
    </source>
</evidence>